<keyword evidence="2" id="KW-0732">Signal</keyword>
<dbReference type="CDD" id="cd16027">
    <property type="entry name" value="SGSH"/>
    <property type="match status" value="1"/>
</dbReference>
<dbReference type="Proteomes" id="UP001214250">
    <property type="component" value="Chromosome 2"/>
</dbReference>
<dbReference type="Pfam" id="PF00884">
    <property type="entry name" value="Sulfatase"/>
    <property type="match status" value="1"/>
</dbReference>
<keyword evidence="1" id="KW-0175">Coiled coil</keyword>
<dbReference type="Gene3D" id="3.40.720.10">
    <property type="entry name" value="Alkaline Phosphatase, subunit A"/>
    <property type="match status" value="1"/>
</dbReference>
<feature type="domain" description="Sulfatase N-terminal" evidence="3">
    <location>
        <begin position="28"/>
        <end position="304"/>
    </location>
</feature>
<evidence type="ECO:0000259" key="3">
    <source>
        <dbReference type="Pfam" id="PF00884"/>
    </source>
</evidence>
<evidence type="ECO:0000256" key="2">
    <source>
        <dbReference type="SAM" id="SignalP"/>
    </source>
</evidence>
<keyword evidence="5" id="KW-1185">Reference proteome</keyword>
<gene>
    <name evidence="4" type="ORF">PQO03_14355</name>
</gene>
<dbReference type="RefSeq" id="WP_274153878.1">
    <property type="nucleotide sequence ID" value="NZ_CP117812.1"/>
</dbReference>
<evidence type="ECO:0000313" key="5">
    <source>
        <dbReference type="Proteomes" id="UP001214250"/>
    </source>
</evidence>
<dbReference type="InterPro" id="IPR052701">
    <property type="entry name" value="GAG_Ulvan_Degrading_Sulfatases"/>
</dbReference>
<dbReference type="SUPFAM" id="SSF53649">
    <property type="entry name" value="Alkaline phosphatase-like"/>
    <property type="match status" value="1"/>
</dbReference>
<evidence type="ECO:0000256" key="1">
    <source>
        <dbReference type="SAM" id="Coils"/>
    </source>
</evidence>
<reference evidence="4 5" key="1">
    <citation type="submission" date="2023-02" db="EMBL/GenBank/DDBJ databases">
        <title>Genome sequence of Lentisphaera profundi SAORIC-696.</title>
        <authorList>
            <person name="Kim e."/>
            <person name="Cho J.-C."/>
            <person name="Choi A."/>
            <person name="Kang I."/>
        </authorList>
    </citation>
    <scope>NUCLEOTIDE SEQUENCE [LARGE SCALE GENOMIC DNA]</scope>
    <source>
        <strain evidence="4 5">SAORIC-696</strain>
    </source>
</reference>
<organism evidence="4 5">
    <name type="scientific">Lentisphaera profundi</name>
    <dbReference type="NCBI Taxonomy" id="1658616"/>
    <lineage>
        <taxon>Bacteria</taxon>
        <taxon>Pseudomonadati</taxon>
        <taxon>Lentisphaerota</taxon>
        <taxon>Lentisphaeria</taxon>
        <taxon>Lentisphaerales</taxon>
        <taxon>Lentisphaeraceae</taxon>
        <taxon>Lentisphaera</taxon>
    </lineage>
</organism>
<accession>A0ABY7VYN8</accession>
<dbReference type="PANTHER" id="PTHR43751:SF1">
    <property type="entry name" value="SULFATASE ATSG-RELATED"/>
    <property type="match status" value="1"/>
</dbReference>
<dbReference type="EMBL" id="CP117812">
    <property type="protein sequence ID" value="WDE99016.1"/>
    <property type="molecule type" value="Genomic_DNA"/>
</dbReference>
<evidence type="ECO:0000313" key="4">
    <source>
        <dbReference type="EMBL" id="WDE99016.1"/>
    </source>
</evidence>
<feature type="coiled-coil region" evidence="1">
    <location>
        <begin position="627"/>
        <end position="688"/>
    </location>
</feature>
<feature type="chain" id="PRO_5047155580" evidence="2">
    <location>
        <begin position="23"/>
        <end position="696"/>
    </location>
</feature>
<dbReference type="PANTHER" id="PTHR43751">
    <property type="entry name" value="SULFATASE"/>
    <property type="match status" value="1"/>
</dbReference>
<dbReference type="InterPro" id="IPR017850">
    <property type="entry name" value="Alkaline_phosphatase_core_sf"/>
</dbReference>
<sequence>MMKGIFCSLLVGLTGVISQLQAAASEKPNIVWIVSEDNGARWLGAYGNPAKPTPTLDKMATEGFLFTNTYASVPVCAPQRSTWITGINAISMGTQGMRSAFEVPGHIKYYPEIFQEIGYYTSKGDDAKSDYNLRGPRGRNANDTWNDSKKIVWENLKKNQPFIHVFNTHATHESRSFGGFKPEKDKVEKAQDLASYHPDLPGMHFVYDKYNKCMMKLDGEVAGWLKDLEDNGLAENTIVIYSSDHGGVLPRSKRYLYNSGTHCPLIVRIPQKFKHLYPASKPGMKVDELVSFTDFPKTWLSLGGATSEQVKQMQGRVFLGKNKEAKPEYVFSFRNRMDDRMDMVRSVRDDKYLYIRNYMPFVPNGQFLPYTYNMEATRAWKQYFLDGKTNEIESRFFGDHRESDEFYLYNEDYDNVKNVALAHKSDIQKMRRALREWQLKIFDSGFISEYDMVKELRKHELTAYEYVRKPELYPLAEYIEMADKSLEYDPANISLFVDSLDDKYIGKRHWSVLGLLNLSFAGKLKANAKVLSALESFINRKDESTLQQAYASWILIREGKQSAGLAKIRAIAKDGNQSRTMINMLDWIQFKYVKNVAIEYFVDGEMGGVDSVRVLASVLIENGSPELADLTEQSEKLRHLIKAKEGRIKKLKAGKEKKYSPERVQTEIKKTQGELDKYEVERKAILEKMRSFISQF</sequence>
<dbReference type="InterPro" id="IPR000917">
    <property type="entry name" value="Sulfatase_N"/>
</dbReference>
<proteinExistence type="predicted"/>
<name>A0ABY7VYN8_9BACT</name>
<feature type="signal peptide" evidence="2">
    <location>
        <begin position="1"/>
        <end position="22"/>
    </location>
</feature>
<protein>
    <submittedName>
        <fullName evidence="4">Sulfatase</fullName>
    </submittedName>
</protein>